<evidence type="ECO:0000313" key="2">
    <source>
        <dbReference type="Proteomes" id="UP000807371"/>
    </source>
</evidence>
<comment type="caution">
    <text evidence="1">The sequence shown here is derived from an EMBL/GenBank/DDBJ whole genome shotgun (WGS) entry which is preliminary data.</text>
</comment>
<protein>
    <submittedName>
        <fullName evidence="1">Nitroreductase family deazaflavin-dependent oxidoreductase</fullName>
    </submittedName>
</protein>
<sequence length="153" mass="17078">MTRHTAYYVKSGRMETALVHRPIAWLVRRGITLNGKSELAVRGRTSGEWRTVPVNPLPLGGHRYLVAPRGTTQWVRNLRAAGGGELRVGRRAEPFTAVEITDEEKPAVLHAYLDRWGREVGRFFDGVGAGSPPEELRRIAPRHPVFRIAPVPA</sequence>
<evidence type="ECO:0000313" key="1">
    <source>
        <dbReference type="EMBL" id="MBH5333861.1"/>
    </source>
</evidence>
<dbReference type="InterPro" id="IPR012349">
    <property type="entry name" value="Split_barrel_FMN-bd"/>
</dbReference>
<dbReference type="Gene3D" id="2.30.110.10">
    <property type="entry name" value="Electron Transport, Fmn-binding Protein, Chain A"/>
    <property type="match status" value="1"/>
</dbReference>
<dbReference type="EMBL" id="JACYXC010000001">
    <property type="protein sequence ID" value="MBH5333861.1"/>
    <property type="molecule type" value="Genomic_DNA"/>
</dbReference>
<proteinExistence type="predicted"/>
<name>A0ABS0NF85_9ACTN</name>
<dbReference type="Pfam" id="PF04075">
    <property type="entry name" value="F420H2_quin_red"/>
    <property type="match status" value="1"/>
</dbReference>
<dbReference type="InterPro" id="IPR004378">
    <property type="entry name" value="F420H2_quin_Rdtase"/>
</dbReference>
<dbReference type="RefSeq" id="WP_197987624.1">
    <property type="nucleotide sequence ID" value="NZ_JACYXC010000001.1"/>
</dbReference>
<gene>
    <name evidence="1" type="ORF">IHE55_03190</name>
</gene>
<accession>A0ABS0NF85</accession>
<organism evidence="1 2">
    <name type="scientific">Streptomyces pactum</name>
    <dbReference type="NCBI Taxonomy" id="68249"/>
    <lineage>
        <taxon>Bacteria</taxon>
        <taxon>Bacillati</taxon>
        <taxon>Actinomycetota</taxon>
        <taxon>Actinomycetes</taxon>
        <taxon>Kitasatosporales</taxon>
        <taxon>Streptomycetaceae</taxon>
        <taxon>Streptomyces</taxon>
    </lineage>
</organism>
<dbReference type="Proteomes" id="UP000807371">
    <property type="component" value="Unassembled WGS sequence"/>
</dbReference>
<keyword evidence="2" id="KW-1185">Reference proteome</keyword>
<reference evidence="1 2" key="1">
    <citation type="submission" date="2020-09" db="EMBL/GenBank/DDBJ databases">
        <title>Biosynthesis of the nuclear factor of activated T cells inhibitor NFAT-133 and its congeners in Streptomyces pactum.</title>
        <authorList>
            <person name="Zhou W."/>
            <person name="Posri P."/>
            <person name="Abugrain M.E."/>
            <person name="Weisberg A.J."/>
            <person name="Chang J.H."/>
            <person name="Mahmud T."/>
        </authorList>
    </citation>
    <scope>NUCLEOTIDE SEQUENCE [LARGE SCALE GENOMIC DNA]</scope>
    <source>
        <strain evidence="1 2">ATCC 27456</strain>
    </source>
</reference>